<accession>A0A915KX59</accession>
<name>A0A915KX59_ROMCU</name>
<proteinExistence type="predicted"/>
<dbReference type="Proteomes" id="UP000887565">
    <property type="component" value="Unplaced"/>
</dbReference>
<keyword evidence="1" id="KW-1185">Reference proteome</keyword>
<reference evidence="2" key="1">
    <citation type="submission" date="2022-11" db="UniProtKB">
        <authorList>
            <consortium name="WormBaseParasite"/>
        </authorList>
    </citation>
    <scope>IDENTIFICATION</scope>
</reference>
<protein>
    <submittedName>
        <fullName evidence="2">Uncharacterized protein</fullName>
    </submittedName>
</protein>
<dbReference type="AlphaFoldDB" id="A0A915KX59"/>
<dbReference type="WBParaSite" id="nRc.2.0.1.t43391-RA">
    <property type="protein sequence ID" value="nRc.2.0.1.t43391-RA"/>
    <property type="gene ID" value="nRc.2.0.1.g43391"/>
</dbReference>
<sequence>MHKNKIGCCSDVDDGGDLFILAADTANKLFINIVRGCSINIIVSGPPQRLTSIKRVFKS</sequence>
<organism evidence="1 2">
    <name type="scientific">Romanomermis culicivorax</name>
    <name type="common">Nematode worm</name>
    <dbReference type="NCBI Taxonomy" id="13658"/>
    <lineage>
        <taxon>Eukaryota</taxon>
        <taxon>Metazoa</taxon>
        <taxon>Ecdysozoa</taxon>
        <taxon>Nematoda</taxon>
        <taxon>Enoplea</taxon>
        <taxon>Dorylaimia</taxon>
        <taxon>Mermithida</taxon>
        <taxon>Mermithoidea</taxon>
        <taxon>Mermithidae</taxon>
        <taxon>Romanomermis</taxon>
    </lineage>
</organism>
<evidence type="ECO:0000313" key="1">
    <source>
        <dbReference type="Proteomes" id="UP000887565"/>
    </source>
</evidence>
<evidence type="ECO:0000313" key="2">
    <source>
        <dbReference type="WBParaSite" id="nRc.2.0.1.t43391-RA"/>
    </source>
</evidence>